<evidence type="ECO:0000313" key="3">
    <source>
        <dbReference type="Proteomes" id="UP000031552"/>
    </source>
</evidence>
<name>A0A090CXY2_9BACT</name>
<feature type="domain" description="Aminoglycoside phosphotransferase" evidence="1">
    <location>
        <begin position="83"/>
        <end position="275"/>
    </location>
</feature>
<reference evidence="2" key="2">
    <citation type="submission" date="2014-09" db="EMBL/GenBank/DDBJ databases">
        <title>Criblamydia sequanensis harbors a mega-plasmid encoding arsenite resistance.</title>
        <authorList>
            <person name="Bertelli C."/>
            <person name="Goesmann A."/>
            <person name="Greub G."/>
        </authorList>
    </citation>
    <scope>NUCLEOTIDE SEQUENCE [LARGE SCALE GENOMIC DNA]</scope>
    <source>
        <strain evidence="2">CRIB-18</strain>
    </source>
</reference>
<evidence type="ECO:0000259" key="1">
    <source>
        <dbReference type="Pfam" id="PF01636"/>
    </source>
</evidence>
<proteinExistence type="predicted"/>
<accession>A0A090CXY2</accession>
<dbReference type="RefSeq" id="WP_041016475.1">
    <property type="nucleotide sequence ID" value="NZ_CCEJ010000001.1"/>
</dbReference>
<gene>
    <name evidence="2" type="ORF">CSEC_0125</name>
</gene>
<dbReference type="SUPFAM" id="SSF56112">
    <property type="entry name" value="Protein kinase-like (PK-like)"/>
    <property type="match status" value="1"/>
</dbReference>
<sequence>MTAPFSHQLFQALFEKAKIGSRETSWAGFCEREQEVYNSFFESLESSTDPKSEKDSILHFLKGLEEPLSLINLKTGPIEPFSGNRLYEVISGENRYVLKVYQTNLIEAFEEAIASDVFHRLKLKSLSTPPIIKAAKISLAHSKRIFFLMPKVDTHTFDMLMKSYLEKNKLKKEMEESFLSFGKSLNEWHYCKGDLGEKKLKALFKQPLLELYKRAEFLLRNQQEPLIEVDGLKKYFNEKLSLFFNTKFPVGFMHGDLHFGNMGLDLNYNSFIFDLSSSFLSFQKKNVPHGIPYFDVHNVLSNILSWKLFGLTQEDADDFSKSFLEGNSGGKILDFGLSDFFTLIETLKAIPRFLDEEERVLSETKEIGKKIVLDRLKELNSRI</sequence>
<dbReference type="Pfam" id="PF01636">
    <property type="entry name" value="APH"/>
    <property type="match status" value="1"/>
</dbReference>
<evidence type="ECO:0000313" key="2">
    <source>
        <dbReference type="EMBL" id="CDR32966.1"/>
    </source>
</evidence>
<dbReference type="Proteomes" id="UP000031552">
    <property type="component" value="Unassembled WGS sequence"/>
</dbReference>
<reference evidence="2" key="1">
    <citation type="submission" date="2013-12" db="EMBL/GenBank/DDBJ databases">
        <authorList>
            <person name="Linke B."/>
        </authorList>
    </citation>
    <scope>NUCLEOTIDE SEQUENCE [LARGE SCALE GENOMIC DNA]</scope>
    <source>
        <strain evidence="2">CRIB-18</strain>
    </source>
</reference>
<organism evidence="2 3">
    <name type="scientific">Candidatus Criblamydia sequanensis CRIB-18</name>
    <dbReference type="NCBI Taxonomy" id="1437425"/>
    <lineage>
        <taxon>Bacteria</taxon>
        <taxon>Pseudomonadati</taxon>
        <taxon>Chlamydiota</taxon>
        <taxon>Chlamydiia</taxon>
        <taxon>Parachlamydiales</taxon>
        <taxon>Candidatus Criblamydiaceae</taxon>
        <taxon>Candidatus Criblamydia</taxon>
    </lineage>
</organism>
<comment type="caution">
    <text evidence="2">The sequence shown here is derived from an EMBL/GenBank/DDBJ whole genome shotgun (WGS) entry which is preliminary data.</text>
</comment>
<keyword evidence="3" id="KW-1185">Reference proteome</keyword>
<dbReference type="EMBL" id="CCEJ010000001">
    <property type="protein sequence ID" value="CDR32966.1"/>
    <property type="molecule type" value="Genomic_DNA"/>
</dbReference>
<dbReference type="InterPro" id="IPR011009">
    <property type="entry name" value="Kinase-like_dom_sf"/>
</dbReference>
<dbReference type="AlphaFoldDB" id="A0A090CXY2"/>
<protein>
    <recommendedName>
        <fullName evidence="1">Aminoglycoside phosphotransferase domain-containing protein</fullName>
    </recommendedName>
</protein>
<dbReference type="InterPro" id="IPR002575">
    <property type="entry name" value="Aminoglycoside_PTrfase"/>
</dbReference>